<comment type="caution">
    <text evidence="2">The sequence shown here is derived from an EMBL/GenBank/DDBJ whole genome shotgun (WGS) entry which is preliminary data.</text>
</comment>
<dbReference type="EC" id="2.1.1.80" evidence="2"/>
<dbReference type="EMBL" id="JACIJR010000004">
    <property type="protein sequence ID" value="MBB5729385.1"/>
    <property type="molecule type" value="Genomic_DNA"/>
</dbReference>
<evidence type="ECO:0000313" key="3">
    <source>
        <dbReference type="Proteomes" id="UP000546701"/>
    </source>
</evidence>
<name>A0A7W9BSU8_9SPHN</name>
<dbReference type="PRINTS" id="PR00996">
    <property type="entry name" value="CHERMTFRASE"/>
</dbReference>
<dbReference type="Pfam" id="PF01739">
    <property type="entry name" value="CheR"/>
    <property type="match status" value="1"/>
</dbReference>
<dbReference type="GO" id="GO:0032259">
    <property type="term" value="P:methylation"/>
    <property type="evidence" value="ECO:0007669"/>
    <property type="project" value="UniProtKB-KW"/>
</dbReference>
<keyword evidence="2" id="KW-0808">Transferase</keyword>
<dbReference type="InterPro" id="IPR000780">
    <property type="entry name" value="CheR_MeTrfase"/>
</dbReference>
<dbReference type="InterPro" id="IPR029063">
    <property type="entry name" value="SAM-dependent_MTases_sf"/>
</dbReference>
<dbReference type="GO" id="GO:0008983">
    <property type="term" value="F:protein-glutamate O-methyltransferase activity"/>
    <property type="evidence" value="ECO:0007669"/>
    <property type="project" value="UniProtKB-EC"/>
</dbReference>
<dbReference type="SUPFAM" id="SSF53335">
    <property type="entry name" value="S-adenosyl-L-methionine-dependent methyltransferases"/>
    <property type="match status" value="1"/>
</dbReference>
<sequence length="270" mass="28735">MEISPASARMFAGILEQRTGQLLPPAEQGRLEVALDTLVRAHGFGSADAVAAAVAGGRDPALSDAVIEALLNGETSFFRDPECFAQLSDIVVPRVMAARPDRALRIWSAGCSTGQEAYSVAMALAENAELDGWQVDIVATDVSRGAIEQARAGRYAEFEVGRGLSPDRAAAWLVRDGDAWRVRAALRDSVRFHTLSLLDTAPLPGTFDIILCRNVLSRFANDVRRRAVQRLARAIAPDGFVMLGAGETMAGSAAFVAEAGFQRPVPASQG</sequence>
<reference evidence="2 3" key="1">
    <citation type="submission" date="2020-08" db="EMBL/GenBank/DDBJ databases">
        <title>Genomic Encyclopedia of Type Strains, Phase IV (KMG-IV): sequencing the most valuable type-strain genomes for metagenomic binning, comparative biology and taxonomic classification.</title>
        <authorList>
            <person name="Goeker M."/>
        </authorList>
    </citation>
    <scope>NUCLEOTIDE SEQUENCE [LARGE SCALE GENOMIC DNA]</scope>
    <source>
        <strain evidence="2 3">DSM 103336</strain>
    </source>
</reference>
<dbReference type="RefSeq" id="WP_157175530.1">
    <property type="nucleotide sequence ID" value="NZ_BMJP01000001.1"/>
</dbReference>
<proteinExistence type="predicted"/>
<organism evidence="2 3">
    <name type="scientific">Sphingomonas prati</name>
    <dbReference type="NCBI Taxonomy" id="1843237"/>
    <lineage>
        <taxon>Bacteria</taxon>
        <taxon>Pseudomonadati</taxon>
        <taxon>Pseudomonadota</taxon>
        <taxon>Alphaproteobacteria</taxon>
        <taxon>Sphingomonadales</taxon>
        <taxon>Sphingomonadaceae</taxon>
        <taxon>Sphingomonas</taxon>
    </lineage>
</organism>
<dbReference type="AlphaFoldDB" id="A0A7W9BSU8"/>
<dbReference type="Proteomes" id="UP000546701">
    <property type="component" value="Unassembled WGS sequence"/>
</dbReference>
<feature type="domain" description="CheR-type methyltransferase" evidence="1">
    <location>
        <begin position="1"/>
        <end position="262"/>
    </location>
</feature>
<dbReference type="PROSITE" id="PS50123">
    <property type="entry name" value="CHER"/>
    <property type="match status" value="1"/>
</dbReference>
<gene>
    <name evidence="2" type="ORF">FHS99_001870</name>
</gene>
<evidence type="ECO:0000313" key="2">
    <source>
        <dbReference type="EMBL" id="MBB5729385.1"/>
    </source>
</evidence>
<accession>A0A7W9BSU8</accession>
<dbReference type="Gene3D" id="3.40.50.150">
    <property type="entry name" value="Vaccinia Virus protein VP39"/>
    <property type="match status" value="1"/>
</dbReference>
<protein>
    <submittedName>
        <fullName evidence="2">Chemotaxis protein methyltransferase CheR</fullName>
        <ecNumber evidence="2">2.1.1.80</ecNumber>
    </submittedName>
</protein>
<dbReference type="CDD" id="cd02440">
    <property type="entry name" value="AdoMet_MTases"/>
    <property type="match status" value="1"/>
</dbReference>
<dbReference type="SMART" id="SM00138">
    <property type="entry name" value="MeTrc"/>
    <property type="match status" value="1"/>
</dbReference>
<evidence type="ECO:0000259" key="1">
    <source>
        <dbReference type="PROSITE" id="PS50123"/>
    </source>
</evidence>
<keyword evidence="3" id="KW-1185">Reference proteome</keyword>
<dbReference type="PANTHER" id="PTHR24422:SF21">
    <property type="entry name" value="CHEMOTAXIS PROTEIN METHYLTRANSFERASE 1"/>
    <property type="match status" value="1"/>
</dbReference>
<dbReference type="PANTHER" id="PTHR24422">
    <property type="entry name" value="CHEMOTAXIS PROTEIN METHYLTRANSFERASE"/>
    <property type="match status" value="1"/>
</dbReference>
<dbReference type="InterPro" id="IPR022642">
    <property type="entry name" value="CheR_C"/>
</dbReference>
<dbReference type="InterPro" id="IPR050903">
    <property type="entry name" value="Bact_Chemotaxis_MeTrfase"/>
</dbReference>
<keyword evidence="2" id="KW-0489">Methyltransferase</keyword>
<dbReference type="OrthoDB" id="9816309at2"/>